<reference evidence="1 2" key="2">
    <citation type="submission" date="2007-09" db="EMBL/GenBank/DDBJ databases">
        <title>Draft genome sequence of Clostridium bolteae (ATCC BAA-613).</title>
        <authorList>
            <person name="Sudarsanam P."/>
            <person name="Ley R."/>
            <person name="Guruge J."/>
            <person name="Turnbaugh P.J."/>
            <person name="Mahowald M."/>
            <person name="Liep D."/>
            <person name="Gordon J."/>
        </authorList>
    </citation>
    <scope>NUCLEOTIDE SEQUENCE [LARGE SCALE GENOMIC DNA]</scope>
    <source>
        <strain evidence="2">ATCC BAA-613 / DSM 15670 / CCUG 46953 / JCM 12243 / WAL 16351</strain>
    </source>
</reference>
<gene>
    <name evidence="1" type="ORF">CLOBOL_07088</name>
</gene>
<protein>
    <submittedName>
        <fullName evidence="1">Uncharacterized protein</fullName>
    </submittedName>
</protein>
<evidence type="ECO:0000313" key="1">
    <source>
        <dbReference type="EMBL" id="EDP12856.1"/>
    </source>
</evidence>
<name>A8S4V6_ENTBW</name>
<dbReference type="Proteomes" id="UP000005396">
    <property type="component" value="Unassembled WGS sequence"/>
</dbReference>
<dbReference type="PaxDb" id="411902-CLOBOL_07088"/>
<comment type="caution">
    <text evidence="1">The sequence shown here is derived from an EMBL/GenBank/DDBJ whole genome shotgun (WGS) entry which is preliminary data.</text>
</comment>
<dbReference type="AlphaFoldDB" id="A8S4V6"/>
<dbReference type="HOGENOM" id="CLU_3326520_0_0_9"/>
<dbReference type="EMBL" id="ABCC02000069">
    <property type="protein sequence ID" value="EDP12856.1"/>
    <property type="molecule type" value="Genomic_DNA"/>
</dbReference>
<sequence length="38" mass="4533">MRKYFFAGFVKMFLYLLLQVTDAILELPDNSRLTNQVH</sequence>
<accession>A8S4V6</accession>
<reference evidence="1 2" key="1">
    <citation type="submission" date="2007-08" db="EMBL/GenBank/DDBJ databases">
        <authorList>
            <person name="Fulton L."/>
            <person name="Clifton S."/>
            <person name="Fulton B."/>
            <person name="Xu J."/>
            <person name="Minx P."/>
            <person name="Pepin K.H."/>
            <person name="Johnson M."/>
            <person name="Thiruvilangam P."/>
            <person name="Bhonagiri V."/>
            <person name="Nash W.E."/>
            <person name="Mardis E.R."/>
            <person name="Wilson R.K."/>
        </authorList>
    </citation>
    <scope>NUCLEOTIDE SEQUENCE [LARGE SCALE GENOMIC DNA]</scope>
    <source>
        <strain evidence="2">ATCC BAA-613 / DSM 15670 / CCUG 46953 / JCM 12243 / WAL 16351</strain>
    </source>
</reference>
<proteinExistence type="predicted"/>
<evidence type="ECO:0000313" key="2">
    <source>
        <dbReference type="Proteomes" id="UP000005396"/>
    </source>
</evidence>
<organism evidence="1 2">
    <name type="scientific">Enterocloster bolteae (strain ATCC BAA-613 / DSM 15670 / CCUG 46953 / JCM 12243 / WAL 16351)</name>
    <name type="common">Clostridium bolteae</name>
    <dbReference type="NCBI Taxonomy" id="411902"/>
    <lineage>
        <taxon>Bacteria</taxon>
        <taxon>Bacillati</taxon>
        <taxon>Bacillota</taxon>
        <taxon>Clostridia</taxon>
        <taxon>Lachnospirales</taxon>
        <taxon>Lachnospiraceae</taxon>
        <taxon>Enterocloster</taxon>
    </lineage>
</organism>